<name>A0A6H5GAH6_9HEMI</name>
<accession>A0A6H5GAH6</accession>
<evidence type="ECO:0000313" key="1">
    <source>
        <dbReference type="EMBL" id="CAA9999364.1"/>
    </source>
</evidence>
<dbReference type="Proteomes" id="UP000479000">
    <property type="component" value="Unassembled WGS sequence"/>
</dbReference>
<dbReference type="EMBL" id="CADCXU010008706">
    <property type="protein sequence ID" value="CAA9999364.1"/>
    <property type="molecule type" value="Genomic_DNA"/>
</dbReference>
<organism evidence="1 3">
    <name type="scientific">Nesidiocoris tenuis</name>
    <dbReference type="NCBI Taxonomy" id="355587"/>
    <lineage>
        <taxon>Eukaryota</taxon>
        <taxon>Metazoa</taxon>
        <taxon>Ecdysozoa</taxon>
        <taxon>Arthropoda</taxon>
        <taxon>Hexapoda</taxon>
        <taxon>Insecta</taxon>
        <taxon>Pterygota</taxon>
        <taxon>Neoptera</taxon>
        <taxon>Paraneoptera</taxon>
        <taxon>Hemiptera</taxon>
        <taxon>Heteroptera</taxon>
        <taxon>Panheteroptera</taxon>
        <taxon>Cimicomorpha</taxon>
        <taxon>Miridae</taxon>
        <taxon>Dicyphina</taxon>
        <taxon>Nesidiocoris</taxon>
    </lineage>
</organism>
<evidence type="ECO:0000313" key="3">
    <source>
        <dbReference type="Proteomes" id="UP000479000"/>
    </source>
</evidence>
<protein>
    <submittedName>
        <fullName evidence="1">Uncharacterized protein</fullName>
    </submittedName>
</protein>
<dbReference type="EMBL" id="CADCXU010008707">
    <property type="protein sequence ID" value="CAA9999368.1"/>
    <property type="molecule type" value="Genomic_DNA"/>
</dbReference>
<gene>
    <name evidence="1" type="ORF">NTEN_LOCUS5647</name>
    <name evidence="2" type="ORF">NTEN_LOCUS5651</name>
</gene>
<sequence>MDESAIIENKRTRSTEIRDFLSRRGTDILPTLVPTTATQSRRHLDDNGGSRHKVFAPSTAPGRICLYSRSEDEVWSVPGSADGKSTCRVESDESSDIISKIVKVRLRRWWPRSGPHYSEPNWLRSAREILRYVGK</sequence>
<dbReference type="AlphaFoldDB" id="A0A6H5GAH6"/>
<reference evidence="1 3" key="1">
    <citation type="submission" date="2020-02" db="EMBL/GenBank/DDBJ databases">
        <authorList>
            <person name="Ferguson B K."/>
        </authorList>
    </citation>
    <scope>NUCLEOTIDE SEQUENCE [LARGE SCALE GENOMIC DNA]</scope>
</reference>
<keyword evidence="3" id="KW-1185">Reference proteome</keyword>
<evidence type="ECO:0000313" key="2">
    <source>
        <dbReference type="EMBL" id="CAA9999368.1"/>
    </source>
</evidence>
<proteinExistence type="predicted"/>